<dbReference type="InterPro" id="IPR036390">
    <property type="entry name" value="WH_DNA-bd_sf"/>
</dbReference>
<dbReference type="PROSITE" id="PS50010">
    <property type="entry name" value="DH_2"/>
    <property type="match status" value="1"/>
</dbReference>
<dbReference type="PANTHER" id="PTHR46572:SF1">
    <property type="entry name" value="RHO1 GUANINE NUCLEOTIDE EXCHANGE FACTOR TUS1"/>
    <property type="match status" value="1"/>
</dbReference>
<evidence type="ECO:0008006" key="9">
    <source>
        <dbReference type="Google" id="ProtNLM"/>
    </source>
</evidence>
<name>A0A9P6MZF7_9FUNG</name>
<dbReference type="GO" id="GO:0035556">
    <property type="term" value="P:intracellular signal transduction"/>
    <property type="evidence" value="ECO:0007669"/>
    <property type="project" value="InterPro"/>
</dbReference>
<dbReference type="CDD" id="cd00160">
    <property type="entry name" value="RhoGEF"/>
    <property type="match status" value="1"/>
</dbReference>
<feature type="compositionally biased region" description="Polar residues" evidence="3">
    <location>
        <begin position="943"/>
        <end position="959"/>
    </location>
</feature>
<feature type="region of interest" description="Disordered" evidence="3">
    <location>
        <begin position="488"/>
        <end position="520"/>
    </location>
</feature>
<organism evidence="7 8">
    <name type="scientific">Entomortierella chlamydospora</name>
    <dbReference type="NCBI Taxonomy" id="101097"/>
    <lineage>
        <taxon>Eukaryota</taxon>
        <taxon>Fungi</taxon>
        <taxon>Fungi incertae sedis</taxon>
        <taxon>Mucoromycota</taxon>
        <taxon>Mortierellomycotina</taxon>
        <taxon>Mortierellomycetes</taxon>
        <taxon>Mortierellales</taxon>
        <taxon>Mortierellaceae</taxon>
        <taxon>Entomortierella</taxon>
    </lineage>
</organism>
<feature type="compositionally biased region" description="Low complexity" evidence="3">
    <location>
        <begin position="1202"/>
        <end position="1220"/>
    </location>
</feature>
<accession>A0A9P6MZF7</accession>
<dbReference type="AlphaFoldDB" id="A0A9P6MZF7"/>
<dbReference type="InterPro" id="IPR041675">
    <property type="entry name" value="PH_5"/>
</dbReference>
<evidence type="ECO:0000313" key="7">
    <source>
        <dbReference type="EMBL" id="KAG0018570.1"/>
    </source>
</evidence>
<dbReference type="InterPro" id="IPR035899">
    <property type="entry name" value="DBL_dom_sf"/>
</dbReference>
<dbReference type="InterPro" id="IPR000219">
    <property type="entry name" value="DH_dom"/>
</dbReference>
<evidence type="ECO:0000259" key="4">
    <source>
        <dbReference type="PROSITE" id="PS50010"/>
    </source>
</evidence>
<evidence type="ECO:0000256" key="2">
    <source>
        <dbReference type="ARBA" id="ARBA00022658"/>
    </source>
</evidence>
<comment type="caution">
    <text evidence="7">The sequence shown here is derived from an EMBL/GenBank/DDBJ whole genome shotgun (WGS) entry which is preliminary data.</text>
</comment>
<keyword evidence="2" id="KW-0344">Guanine-nucleotide releasing factor</keyword>
<reference evidence="7" key="1">
    <citation type="journal article" date="2020" name="Fungal Divers.">
        <title>Resolving the Mortierellaceae phylogeny through synthesis of multi-gene phylogenetics and phylogenomics.</title>
        <authorList>
            <person name="Vandepol N."/>
            <person name="Liber J."/>
            <person name="Desiro A."/>
            <person name="Na H."/>
            <person name="Kennedy M."/>
            <person name="Barry K."/>
            <person name="Grigoriev I.V."/>
            <person name="Miller A.N."/>
            <person name="O'Donnell K."/>
            <person name="Stajich J.E."/>
            <person name="Bonito G."/>
        </authorList>
    </citation>
    <scope>NUCLEOTIDE SEQUENCE</scope>
    <source>
        <strain evidence="7">NRRL 2769</strain>
    </source>
</reference>
<evidence type="ECO:0000313" key="8">
    <source>
        <dbReference type="Proteomes" id="UP000703661"/>
    </source>
</evidence>
<protein>
    <recommendedName>
        <fullName evidence="9">Rho guanyl nucleotide exchange factor</fullName>
    </recommendedName>
</protein>
<dbReference type="EMBL" id="JAAAID010000352">
    <property type="protein sequence ID" value="KAG0018570.1"/>
    <property type="molecule type" value="Genomic_DNA"/>
</dbReference>
<dbReference type="PANTHER" id="PTHR46572">
    <property type="entry name" value="RHO1 GDP-GTP EXCHANGE PROTEIN 1-RELATED"/>
    <property type="match status" value="1"/>
</dbReference>
<dbReference type="InterPro" id="IPR000591">
    <property type="entry name" value="DEP_dom"/>
</dbReference>
<feature type="region of interest" description="Disordered" evidence="3">
    <location>
        <begin position="941"/>
        <end position="962"/>
    </location>
</feature>
<dbReference type="SUPFAM" id="SSF48065">
    <property type="entry name" value="DBL homology domain (DH-domain)"/>
    <property type="match status" value="1"/>
</dbReference>
<gene>
    <name evidence="7" type="ORF">BGZ80_007014</name>
</gene>
<dbReference type="InterPro" id="IPR001180">
    <property type="entry name" value="CNH_dom"/>
</dbReference>
<dbReference type="InterPro" id="IPR052233">
    <property type="entry name" value="Rho-type_GEFs"/>
</dbReference>
<dbReference type="Proteomes" id="UP000703661">
    <property type="component" value="Unassembled WGS sequence"/>
</dbReference>
<evidence type="ECO:0000256" key="1">
    <source>
        <dbReference type="ARBA" id="ARBA00022553"/>
    </source>
</evidence>
<dbReference type="GO" id="GO:0005085">
    <property type="term" value="F:guanyl-nucleotide exchange factor activity"/>
    <property type="evidence" value="ECO:0007669"/>
    <property type="project" value="UniProtKB-KW"/>
</dbReference>
<evidence type="ECO:0000259" key="5">
    <source>
        <dbReference type="PROSITE" id="PS50186"/>
    </source>
</evidence>
<dbReference type="InterPro" id="IPR011993">
    <property type="entry name" value="PH-like_dom_sf"/>
</dbReference>
<feature type="domain" description="DH" evidence="4">
    <location>
        <begin position="192"/>
        <end position="380"/>
    </location>
</feature>
<dbReference type="Gene3D" id="2.30.29.30">
    <property type="entry name" value="Pleckstrin-homology domain (PH domain)/Phosphotyrosine-binding domain (PTB)"/>
    <property type="match status" value="1"/>
</dbReference>
<dbReference type="SMART" id="SM00325">
    <property type="entry name" value="RhoGEF"/>
    <property type="match status" value="1"/>
</dbReference>
<evidence type="ECO:0000259" key="6">
    <source>
        <dbReference type="PROSITE" id="PS50219"/>
    </source>
</evidence>
<dbReference type="SMART" id="SM00036">
    <property type="entry name" value="CNH"/>
    <property type="match status" value="1"/>
</dbReference>
<dbReference type="Gene3D" id="1.20.900.10">
    <property type="entry name" value="Dbl homology (DH) domain"/>
    <property type="match status" value="1"/>
</dbReference>
<sequence length="1228" mass="137190">MGGGWSQPSSPGYPPNSYTHDSLRGSIGSFPSHFPIYLPQEAQLLIDFNPGILSTIAVAFRQRMLDNETKRSESTSYGLEFPVTFTGKEAVDVIVELTHLEDRRHALSIARSLENQFLFFGGGDHKLFDSNSDQYFFSDPALAYLPGKSDFPTTNSLGRQNSDVSSQGSQEKVWANSVPASVVAAASKRERDRQEAIFEVVTTESNYVRDLELMEEIFIKPLRSGDIIESEMMDEFIEEVFLNYKEIHDLNKKLLEQLRVRQEEQPLVEKIGDVLLTHVIGFEEAYSKYIPRIALSEFISKKEEARNPKYAQFLKECTRHPEARRLGLLHFVGQPYQRIPRYPLLLNEVIKKTDEDIEDRQTVQEVIKVCTVLGKKIDACMPESALRLRLLTIQDKIIWKSNESEQNLKLNEKTRRLLFECVARRRATFDVQATEFRIFVFDHMLVITKEKKDKLGEKDAIIYQVYKKPIPLELANVYPDDGKPASLSARDYLGSRPRSKSATVSATPEGAPLDSIPGPNPRDTLDLKFAYPVTIHHRGKRGREFMFYMTSSDRDELVQQVGTATTARQEAVSSNLFQLNTIVEMSVHQSSPSAVDSFDGKRVTCSALYLNVVDGRRRIVIGTDNGVFVGMDDDPSNFWLALKDLNVTDISILEDYHLLLVLSGKILKAYNMNCLEPNSDKSFQAGHQIAKNIQYFTAGMYSGKTLIITMKKKGTGAGESQFSAFEPLEGASMGTQSSKGFGGLSLGRSKSDWFKLYREFYVASESSQLQMFSKNICVVCPRGFEVLKLDNLVETRVYPTKQDAEYAFLLKRPDSVPVSMFKINSDQFLMCYSDFAFVMTKNGNLAKTELIEFEGRAESFALVYPYIIAFESQLIEIRHIETGTLEQLVLGDNIRVLYTGTDPKGNAVIHVLMSHPTRGDVRQVVKLAKVQPTTILEPVKYQPKSSYTPQTTTNSTSGLSPIPQAASPYSVHRPIQASPLHVDIPFTPPIPQRPSPRMTQQPIFPSTMANAATYPATPTTCPVTTMDYPTATSPYSAYRPIQTSQPHVDIPSIPSIPQRPSPRMAQQQPIFPSPMLNAITYPVTTTTHIPTTADYPTTPSTYSATPSSYSATGPAYPVAAANPIYSRTTAVYPPTSVYGNAHGVGYQPAAFDSEPVYMAMPMPMPTPDVTPLHMPAALPLHSPTASPYAPVNSMPYPQYPQVYPPQTSGYRRSPSPSSQQTWTPTGFL</sequence>
<feature type="domain" description="CNH" evidence="6">
    <location>
        <begin position="600"/>
        <end position="904"/>
    </location>
</feature>
<proteinExistence type="predicted"/>
<feature type="domain" description="DEP" evidence="5">
    <location>
        <begin position="81"/>
        <end position="148"/>
    </location>
</feature>
<dbReference type="Pfam" id="PF15405">
    <property type="entry name" value="PH_5"/>
    <property type="match status" value="1"/>
</dbReference>
<keyword evidence="8" id="KW-1185">Reference proteome</keyword>
<dbReference type="PROSITE" id="PS50219">
    <property type="entry name" value="CNH"/>
    <property type="match status" value="1"/>
</dbReference>
<feature type="region of interest" description="Disordered" evidence="3">
    <location>
        <begin position="1202"/>
        <end position="1228"/>
    </location>
</feature>
<dbReference type="SUPFAM" id="SSF46785">
    <property type="entry name" value="Winged helix' DNA-binding domain"/>
    <property type="match status" value="1"/>
</dbReference>
<keyword evidence="1" id="KW-0597">Phosphoprotein</keyword>
<dbReference type="PROSITE" id="PS50186">
    <property type="entry name" value="DEP"/>
    <property type="match status" value="1"/>
</dbReference>
<dbReference type="Pfam" id="PF00780">
    <property type="entry name" value="CNH"/>
    <property type="match status" value="1"/>
</dbReference>
<dbReference type="Pfam" id="PF00621">
    <property type="entry name" value="RhoGEF"/>
    <property type="match status" value="1"/>
</dbReference>
<evidence type="ECO:0000256" key="3">
    <source>
        <dbReference type="SAM" id="MobiDB-lite"/>
    </source>
</evidence>